<dbReference type="EC" id="3.4.11.-" evidence="11"/>
<gene>
    <name evidence="15" type="ORF">TrST_g11836</name>
</gene>
<dbReference type="Pfam" id="PF11838">
    <property type="entry name" value="ERAP1_C"/>
    <property type="match status" value="1"/>
</dbReference>
<comment type="caution">
    <text evidence="15">The sequence shown here is derived from an EMBL/GenBank/DDBJ whole genome shotgun (WGS) entry which is preliminary data.</text>
</comment>
<dbReference type="Pfam" id="PF01433">
    <property type="entry name" value="Peptidase_M1"/>
    <property type="match status" value="1"/>
</dbReference>
<sequence>MSSPDKVLLPPNVDPIRYSICLTPDLEKFTYEGTTTVSVNVTSPTTTIHMHAKELSFWSATYTDSSTGVKQDAKSITVQIKETVVIFTFPTSIKPGSGSLHIVFSGLLNNQMAGFYRSGYTDIHGVRKIMASTQFESLDARRAFPCWDEPSRKSIFSVTLNVPVELTAFSNMPELSCKTLEGGKIKEIVYMDTPVMSSYLVAFCIGEFDYVQSMTENGVLVRVYTPPGKSSSGTFALECACKTLDLYDGFFGVEYPLPKLDMVGIPEFAMGAMENWGLVTYREVDVLVDPIKASSNQKQRVCTVVTHELAHQWFGNLVTMAWWDDLWLNEGFASWTENMAADEMFPDWKMWEQYTVDHGSAALRLDSLRSSHPIQVPIKHAEEVEEVFDAISYCKGSYVVRMIHAVLGREMFQKGLILYMQKHKYGNTLTSDLWAAWEEASGMPIADMMKSWTEQMGYPVLKVVGSTFEGKTATIKLEQSWFLADGSEVTAEEAKLWCIPILASTSAGTSDDISMMREDSITIKVPIEDSNSWVKLNAEQQVPMRVAYDSDMLQRLTAGISSKKMGASDRAGILLDSYNLVKAGMMKPGDLVKLLSSYVAEDDATVWEALGGVLVGLEKATQDIPMINTNIKSLAKKIIAPLVELVGWEAQAEDGHLTKLLRGTCIRLLSIFSYSEAGVKDEANRRFAKFLEDAADMQSLPSDMRTPVFKMVVKNGGKKEFEDVKGYYTSATDNAEKKHVLSSIGETPDLKLKMDVLDWTTHGDVKLQDFFYAVGSVHSSGPEGRDLTWTYFKENFDRYKTMLGLASASLFDAIIQCSCGGFSSDEKADEIEEFFKDKDVAQNQRKITQIVEAMRANAKYLKVIAESELGEEKFWKSL</sequence>
<evidence type="ECO:0000256" key="10">
    <source>
        <dbReference type="PIRSR" id="PIRSR634016-4"/>
    </source>
</evidence>
<evidence type="ECO:0000256" key="7">
    <source>
        <dbReference type="ARBA" id="ARBA00023049"/>
    </source>
</evidence>
<dbReference type="InterPro" id="IPR014782">
    <property type="entry name" value="Peptidase_M1_dom"/>
</dbReference>
<evidence type="ECO:0000313" key="16">
    <source>
        <dbReference type="Proteomes" id="UP001165085"/>
    </source>
</evidence>
<dbReference type="FunFam" id="1.10.390.10:FF:000001">
    <property type="entry name" value="Aminopeptidase"/>
    <property type="match status" value="1"/>
</dbReference>
<protein>
    <recommendedName>
        <fullName evidence="11">Aminopeptidase</fullName>
        <ecNumber evidence="11">3.4.11.-</ecNumber>
    </recommendedName>
</protein>
<comment type="similarity">
    <text evidence="1 11">Belongs to the peptidase M1 family.</text>
</comment>
<dbReference type="EMBL" id="BRXY01000457">
    <property type="protein sequence ID" value="GMH96022.1"/>
    <property type="molecule type" value="Genomic_DNA"/>
</dbReference>
<proteinExistence type="inferred from homology"/>
<keyword evidence="16" id="KW-1185">Reference proteome</keyword>
<dbReference type="OrthoDB" id="10031169at2759"/>
<dbReference type="Gene3D" id="2.60.40.1910">
    <property type="match status" value="1"/>
</dbReference>
<dbReference type="SUPFAM" id="SSF55486">
    <property type="entry name" value="Metalloproteases ('zincins'), catalytic domain"/>
    <property type="match status" value="1"/>
</dbReference>
<evidence type="ECO:0000259" key="13">
    <source>
        <dbReference type="Pfam" id="PF11838"/>
    </source>
</evidence>
<evidence type="ECO:0000313" key="15">
    <source>
        <dbReference type="EMBL" id="GMH96022.1"/>
    </source>
</evidence>
<reference evidence="16" key="1">
    <citation type="journal article" date="2023" name="Commun. Biol.">
        <title>Genome analysis of Parmales, the sister group of diatoms, reveals the evolutionary specialization of diatoms from phago-mixotrophs to photoautotrophs.</title>
        <authorList>
            <person name="Ban H."/>
            <person name="Sato S."/>
            <person name="Yoshikawa S."/>
            <person name="Yamada K."/>
            <person name="Nakamura Y."/>
            <person name="Ichinomiya M."/>
            <person name="Sato N."/>
            <person name="Blanc-Mathieu R."/>
            <person name="Endo H."/>
            <person name="Kuwata A."/>
            <person name="Ogata H."/>
        </authorList>
    </citation>
    <scope>NUCLEOTIDE SEQUENCE [LARGE SCALE GENOMIC DNA]</scope>
    <source>
        <strain evidence="16">NIES 3701</strain>
    </source>
</reference>
<evidence type="ECO:0000256" key="8">
    <source>
        <dbReference type="PIRSR" id="PIRSR634016-1"/>
    </source>
</evidence>
<dbReference type="Gene3D" id="1.10.390.10">
    <property type="entry name" value="Neutral Protease Domain 2"/>
    <property type="match status" value="1"/>
</dbReference>
<keyword evidence="4 9" id="KW-0479">Metal-binding</keyword>
<evidence type="ECO:0000256" key="6">
    <source>
        <dbReference type="ARBA" id="ARBA00022833"/>
    </source>
</evidence>
<comment type="cofactor">
    <cofactor evidence="9 11">
        <name>Zn(2+)</name>
        <dbReference type="ChEBI" id="CHEBI:29105"/>
    </cofactor>
    <text evidence="9 11">Binds 1 zinc ion per subunit.</text>
</comment>
<dbReference type="GO" id="GO:0042277">
    <property type="term" value="F:peptide binding"/>
    <property type="evidence" value="ECO:0007669"/>
    <property type="project" value="TreeGrafter"/>
</dbReference>
<dbReference type="FunFam" id="2.60.40.1730:FF:000002">
    <property type="entry name" value="Aminopeptidase"/>
    <property type="match status" value="1"/>
</dbReference>
<dbReference type="GO" id="GO:0005615">
    <property type="term" value="C:extracellular space"/>
    <property type="evidence" value="ECO:0007669"/>
    <property type="project" value="TreeGrafter"/>
</dbReference>
<dbReference type="CDD" id="cd09601">
    <property type="entry name" value="M1_APN-Q_like"/>
    <property type="match status" value="1"/>
</dbReference>
<feature type="binding site" evidence="9">
    <location>
        <position position="307"/>
    </location>
    <ligand>
        <name>Zn(2+)</name>
        <dbReference type="ChEBI" id="CHEBI:29105"/>
        <note>catalytic</note>
    </ligand>
</feature>
<dbReference type="PANTHER" id="PTHR11533">
    <property type="entry name" value="PROTEASE M1 ZINC METALLOPROTEASE"/>
    <property type="match status" value="1"/>
</dbReference>
<dbReference type="GO" id="GO:0006508">
    <property type="term" value="P:proteolysis"/>
    <property type="evidence" value="ECO:0007669"/>
    <property type="project" value="UniProtKB-KW"/>
</dbReference>
<accession>A0A9W7BYJ7</accession>
<evidence type="ECO:0000256" key="5">
    <source>
        <dbReference type="ARBA" id="ARBA00022801"/>
    </source>
</evidence>
<keyword evidence="3 11" id="KW-0645">Protease</keyword>
<name>A0A9W7BYJ7_9STRA</name>
<evidence type="ECO:0000259" key="14">
    <source>
        <dbReference type="Pfam" id="PF17900"/>
    </source>
</evidence>
<dbReference type="InterPro" id="IPR042097">
    <property type="entry name" value="Aminopeptidase_N-like_N_sf"/>
</dbReference>
<dbReference type="PRINTS" id="PR00756">
    <property type="entry name" value="ALADIPTASE"/>
</dbReference>
<dbReference type="Pfam" id="PF17900">
    <property type="entry name" value="Peptidase_M1_N"/>
    <property type="match status" value="1"/>
</dbReference>
<dbReference type="InterPro" id="IPR050344">
    <property type="entry name" value="Peptidase_M1_aminopeptidases"/>
</dbReference>
<keyword evidence="7 11" id="KW-0482">Metalloprotease</keyword>
<dbReference type="SUPFAM" id="SSF63737">
    <property type="entry name" value="Leukotriene A4 hydrolase N-terminal domain"/>
    <property type="match status" value="1"/>
</dbReference>
<feature type="domain" description="Aminopeptidase N-like N-terminal" evidence="14">
    <location>
        <begin position="15"/>
        <end position="200"/>
    </location>
</feature>
<feature type="domain" description="Peptidase M1 membrane alanine aminopeptidase" evidence="12">
    <location>
        <begin position="235"/>
        <end position="452"/>
    </location>
</feature>
<evidence type="ECO:0000256" key="4">
    <source>
        <dbReference type="ARBA" id="ARBA00022723"/>
    </source>
</evidence>
<dbReference type="AlphaFoldDB" id="A0A9W7BYJ7"/>
<dbReference type="GO" id="GO:0008270">
    <property type="term" value="F:zinc ion binding"/>
    <property type="evidence" value="ECO:0007669"/>
    <property type="project" value="UniProtKB-UniRule"/>
</dbReference>
<dbReference type="InterPro" id="IPR027268">
    <property type="entry name" value="Peptidase_M4/M1_CTD_sf"/>
</dbReference>
<dbReference type="Gene3D" id="2.60.40.1730">
    <property type="entry name" value="tricorn interacting facor f3 domain"/>
    <property type="match status" value="1"/>
</dbReference>
<evidence type="ECO:0000256" key="11">
    <source>
        <dbReference type="RuleBase" id="RU364040"/>
    </source>
</evidence>
<dbReference type="GO" id="GO:0043171">
    <property type="term" value="P:peptide catabolic process"/>
    <property type="evidence" value="ECO:0007669"/>
    <property type="project" value="TreeGrafter"/>
</dbReference>
<dbReference type="Gene3D" id="1.25.50.20">
    <property type="match status" value="1"/>
</dbReference>
<keyword evidence="5 11" id="KW-0378">Hydrolase</keyword>
<keyword evidence="6 9" id="KW-0862">Zinc</keyword>
<keyword evidence="2 11" id="KW-0031">Aminopeptidase</keyword>
<dbReference type="InterPro" id="IPR045357">
    <property type="entry name" value="Aminopeptidase_N-like_N"/>
</dbReference>
<feature type="domain" description="ERAP1-like C-terminal" evidence="13">
    <location>
        <begin position="533"/>
        <end position="855"/>
    </location>
</feature>
<evidence type="ECO:0000256" key="2">
    <source>
        <dbReference type="ARBA" id="ARBA00022438"/>
    </source>
</evidence>
<dbReference type="InterPro" id="IPR001930">
    <property type="entry name" value="Peptidase_M1"/>
</dbReference>
<feature type="binding site" evidence="9">
    <location>
        <position position="311"/>
    </location>
    <ligand>
        <name>Zn(2+)</name>
        <dbReference type="ChEBI" id="CHEBI:29105"/>
        <note>catalytic</note>
    </ligand>
</feature>
<evidence type="ECO:0000259" key="12">
    <source>
        <dbReference type="Pfam" id="PF01433"/>
    </source>
</evidence>
<dbReference type="GO" id="GO:0070006">
    <property type="term" value="F:metalloaminopeptidase activity"/>
    <property type="evidence" value="ECO:0007669"/>
    <property type="project" value="TreeGrafter"/>
</dbReference>
<feature type="active site" description="Proton acceptor" evidence="8">
    <location>
        <position position="308"/>
    </location>
</feature>
<organism evidence="15 16">
    <name type="scientific">Triparma strigata</name>
    <dbReference type="NCBI Taxonomy" id="1606541"/>
    <lineage>
        <taxon>Eukaryota</taxon>
        <taxon>Sar</taxon>
        <taxon>Stramenopiles</taxon>
        <taxon>Ochrophyta</taxon>
        <taxon>Bolidophyceae</taxon>
        <taxon>Parmales</taxon>
        <taxon>Triparmaceae</taxon>
        <taxon>Triparma</taxon>
    </lineage>
</organism>
<dbReference type="GO" id="GO:0005737">
    <property type="term" value="C:cytoplasm"/>
    <property type="evidence" value="ECO:0007669"/>
    <property type="project" value="TreeGrafter"/>
</dbReference>
<dbReference type="PANTHER" id="PTHR11533:SF174">
    <property type="entry name" value="PUROMYCIN-SENSITIVE AMINOPEPTIDASE-RELATED"/>
    <property type="match status" value="1"/>
</dbReference>
<dbReference type="GO" id="GO:0016020">
    <property type="term" value="C:membrane"/>
    <property type="evidence" value="ECO:0007669"/>
    <property type="project" value="TreeGrafter"/>
</dbReference>
<feature type="binding site" evidence="9">
    <location>
        <position position="330"/>
    </location>
    <ligand>
        <name>Zn(2+)</name>
        <dbReference type="ChEBI" id="CHEBI:29105"/>
        <note>catalytic</note>
    </ligand>
</feature>
<evidence type="ECO:0000256" key="1">
    <source>
        <dbReference type="ARBA" id="ARBA00010136"/>
    </source>
</evidence>
<evidence type="ECO:0000256" key="9">
    <source>
        <dbReference type="PIRSR" id="PIRSR634016-3"/>
    </source>
</evidence>
<dbReference type="InterPro" id="IPR034016">
    <property type="entry name" value="M1_APN-typ"/>
</dbReference>
<evidence type="ECO:0000256" key="3">
    <source>
        <dbReference type="ARBA" id="ARBA00022670"/>
    </source>
</evidence>
<feature type="site" description="Transition state stabilizer" evidence="10">
    <location>
        <position position="393"/>
    </location>
</feature>
<dbReference type="InterPro" id="IPR024571">
    <property type="entry name" value="ERAP1-like_C_dom"/>
</dbReference>
<dbReference type="Proteomes" id="UP001165085">
    <property type="component" value="Unassembled WGS sequence"/>
</dbReference>